<evidence type="ECO:0000256" key="2">
    <source>
        <dbReference type="ARBA" id="ARBA00023002"/>
    </source>
</evidence>
<keyword evidence="5" id="KW-1185">Reference proteome</keyword>
<proteinExistence type="inferred from homology"/>
<protein>
    <submittedName>
        <fullName evidence="4">3-oxoacyl-[acyl-carrier-protein] reductase FabG</fullName>
        <ecNumber evidence="4">1.1.1.100</ecNumber>
    </submittedName>
</protein>
<dbReference type="SMART" id="SM00822">
    <property type="entry name" value="PKS_KR"/>
    <property type="match status" value="1"/>
</dbReference>
<dbReference type="PANTHER" id="PTHR43639:SF1">
    <property type="entry name" value="SHORT-CHAIN DEHYDROGENASE_REDUCTASE FAMILY PROTEIN"/>
    <property type="match status" value="1"/>
</dbReference>
<reference evidence="4 5" key="1">
    <citation type="submission" date="2019-02" db="EMBL/GenBank/DDBJ databases">
        <title>Deep-cultivation of Planctomycetes and their phenomic and genomic characterization uncovers novel biology.</title>
        <authorList>
            <person name="Wiegand S."/>
            <person name="Jogler M."/>
            <person name="Boedeker C."/>
            <person name="Pinto D."/>
            <person name="Vollmers J."/>
            <person name="Rivas-Marin E."/>
            <person name="Kohn T."/>
            <person name="Peeters S.H."/>
            <person name="Heuer A."/>
            <person name="Rast P."/>
            <person name="Oberbeckmann S."/>
            <person name="Bunk B."/>
            <person name="Jeske O."/>
            <person name="Meyerdierks A."/>
            <person name="Storesund J.E."/>
            <person name="Kallscheuer N."/>
            <person name="Luecker S."/>
            <person name="Lage O.M."/>
            <person name="Pohl T."/>
            <person name="Merkel B.J."/>
            <person name="Hornburger P."/>
            <person name="Mueller R.-W."/>
            <person name="Bruemmer F."/>
            <person name="Labrenz M."/>
            <person name="Spormann A.M."/>
            <person name="Op den Camp H."/>
            <person name="Overmann J."/>
            <person name="Amann R."/>
            <person name="Jetten M.S.M."/>
            <person name="Mascher T."/>
            <person name="Medema M.H."/>
            <person name="Devos D.P."/>
            <person name="Kaster A.-K."/>
            <person name="Ovreas L."/>
            <person name="Rohde M."/>
            <person name="Galperin M.Y."/>
            <person name="Jogler C."/>
        </authorList>
    </citation>
    <scope>NUCLEOTIDE SEQUENCE [LARGE SCALE GENOMIC DNA]</scope>
    <source>
        <strain evidence="4 5">Pla110</strain>
    </source>
</reference>
<dbReference type="PROSITE" id="PS00061">
    <property type="entry name" value="ADH_SHORT"/>
    <property type="match status" value="1"/>
</dbReference>
<dbReference type="Pfam" id="PF13561">
    <property type="entry name" value="adh_short_C2"/>
    <property type="match status" value="1"/>
</dbReference>
<sequence>MNPTNPTVLITGAATGVGRACAVQFAEVGFDVIINYSRSETEASETQKLVEEAGQKAWVMQADVSDEQAVKEMIARIEKECGRLDVLVNNAAKTEFIEHKDLEALTEDVWDSILAVNLKGPFFCMKAAAPLLKQSEQGAIVNVSSIAGICGRGSSIAYCASKGALNTLTKSMALTLAPEIRVNAVCPGPIESRWLRSVMTEDALQGLAANYPIPRPAKPSDIADAVLHLAIGTTLTTGQLHVVDGGALL</sequence>
<dbReference type="InterPro" id="IPR020904">
    <property type="entry name" value="Sc_DH/Rdtase_CS"/>
</dbReference>
<feature type="domain" description="Ketoreductase" evidence="3">
    <location>
        <begin position="6"/>
        <end position="193"/>
    </location>
</feature>
<keyword evidence="2 4" id="KW-0560">Oxidoreductase</keyword>
<comment type="similarity">
    <text evidence="1">Belongs to the short-chain dehydrogenases/reductases (SDR) family.</text>
</comment>
<evidence type="ECO:0000313" key="5">
    <source>
        <dbReference type="Proteomes" id="UP000317178"/>
    </source>
</evidence>
<dbReference type="CDD" id="cd05233">
    <property type="entry name" value="SDR_c"/>
    <property type="match status" value="1"/>
</dbReference>
<dbReference type="GO" id="GO:0004316">
    <property type="term" value="F:3-oxoacyl-[acyl-carrier-protein] reductase (NADPH) activity"/>
    <property type="evidence" value="ECO:0007669"/>
    <property type="project" value="UniProtKB-EC"/>
</dbReference>
<dbReference type="OrthoDB" id="9790146at2"/>
<dbReference type="EC" id="1.1.1.100" evidence="4"/>
<accession>A0A518CLV1</accession>
<dbReference type="InterPro" id="IPR057326">
    <property type="entry name" value="KR_dom"/>
</dbReference>
<name>A0A518CLV1_9PLAN</name>
<dbReference type="Proteomes" id="UP000317178">
    <property type="component" value="Chromosome"/>
</dbReference>
<dbReference type="AlphaFoldDB" id="A0A518CLV1"/>
<dbReference type="InterPro" id="IPR036291">
    <property type="entry name" value="NAD(P)-bd_dom_sf"/>
</dbReference>
<dbReference type="KEGG" id="plon:Pla110_19220"/>
<dbReference type="EMBL" id="CP036281">
    <property type="protein sequence ID" value="QDU80198.1"/>
    <property type="molecule type" value="Genomic_DNA"/>
</dbReference>
<dbReference type="InterPro" id="IPR002347">
    <property type="entry name" value="SDR_fam"/>
</dbReference>
<organism evidence="4 5">
    <name type="scientific">Polystyrenella longa</name>
    <dbReference type="NCBI Taxonomy" id="2528007"/>
    <lineage>
        <taxon>Bacteria</taxon>
        <taxon>Pseudomonadati</taxon>
        <taxon>Planctomycetota</taxon>
        <taxon>Planctomycetia</taxon>
        <taxon>Planctomycetales</taxon>
        <taxon>Planctomycetaceae</taxon>
        <taxon>Polystyrenella</taxon>
    </lineage>
</organism>
<gene>
    <name evidence="4" type="primary">fabG_5</name>
    <name evidence="4" type="ORF">Pla110_19220</name>
</gene>
<dbReference type="PRINTS" id="PR00080">
    <property type="entry name" value="SDRFAMILY"/>
</dbReference>
<dbReference type="Gene3D" id="3.40.50.720">
    <property type="entry name" value="NAD(P)-binding Rossmann-like Domain"/>
    <property type="match status" value="1"/>
</dbReference>
<evidence type="ECO:0000259" key="3">
    <source>
        <dbReference type="SMART" id="SM00822"/>
    </source>
</evidence>
<dbReference type="FunFam" id="3.40.50.720:FF:000084">
    <property type="entry name" value="Short-chain dehydrogenase reductase"/>
    <property type="match status" value="1"/>
</dbReference>
<dbReference type="RefSeq" id="WP_144995395.1">
    <property type="nucleotide sequence ID" value="NZ_CP036281.1"/>
</dbReference>
<evidence type="ECO:0000256" key="1">
    <source>
        <dbReference type="ARBA" id="ARBA00006484"/>
    </source>
</evidence>
<dbReference type="PANTHER" id="PTHR43639">
    <property type="entry name" value="OXIDOREDUCTASE, SHORT-CHAIN DEHYDROGENASE/REDUCTASE FAMILY (AFU_ORTHOLOGUE AFUA_5G02870)"/>
    <property type="match status" value="1"/>
</dbReference>
<dbReference type="SUPFAM" id="SSF51735">
    <property type="entry name" value="NAD(P)-binding Rossmann-fold domains"/>
    <property type="match status" value="1"/>
</dbReference>
<dbReference type="PRINTS" id="PR00081">
    <property type="entry name" value="GDHRDH"/>
</dbReference>
<evidence type="ECO:0000313" key="4">
    <source>
        <dbReference type="EMBL" id="QDU80198.1"/>
    </source>
</evidence>